<dbReference type="Proteomes" id="UP000827889">
    <property type="component" value="Chromosome 4"/>
</dbReference>
<evidence type="ECO:0000313" key="2">
    <source>
        <dbReference type="Proteomes" id="UP000827889"/>
    </source>
</evidence>
<keyword evidence="2" id="KW-1185">Reference proteome</keyword>
<dbReference type="PANTHER" id="PTHR31589">
    <property type="entry name" value="PROTEIN, PUTATIVE (DUF239)-RELATED-RELATED"/>
    <property type="match status" value="1"/>
</dbReference>
<dbReference type="PROSITE" id="PS52045">
    <property type="entry name" value="NEPROSIN_PEP_CD"/>
    <property type="match status" value="1"/>
</dbReference>
<reference evidence="3" key="1">
    <citation type="submission" date="2025-08" db="UniProtKB">
        <authorList>
            <consortium name="RefSeq"/>
        </authorList>
    </citation>
    <scope>IDENTIFICATION</scope>
    <source>
        <tissue evidence="3">Leaf</tissue>
    </source>
</reference>
<dbReference type="InterPro" id="IPR004314">
    <property type="entry name" value="Neprosin"/>
</dbReference>
<accession>A0ABM3HBR8</accession>
<dbReference type="Pfam" id="PF03080">
    <property type="entry name" value="Neprosin"/>
    <property type="match status" value="1"/>
</dbReference>
<proteinExistence type="predicted"/>
<evidence type="ECO:0000313" key="3">
    <source>
        <dbReference type="RefSeq" id="XP_048134046.1"/>
    </source>
</evidence>
<dbReference type="RefSeq" id="XP_048134046.1">
    <property type="nucleotide sequence ID" value="XM_048278089.1"/>
</dbReference>
<sequence>MIRYSDQARATFARGLAKVVSIRDNMVKNIKYGGGGGTTLYNLTVSREQCSFHNIWIETGPPDHISMIVAGWSGDGYRDGCYNVLCPGFVQVHRTITTNFPLQPASVYGGQQYELIMYIQQDMYTGNWWLNVFYPPIPVGYWPKELFLNLRNGSLHIAWGGIGLAGSDGVCPPMGSGHKPDGDYTHAACFRGLHWTSSLGTFYTPRKEAEWVDKSNVYDLKNDHYLEKMGDLGQELRMQVQKLRN</sequence>
<dbReference type="InterPro" id="IPR053168">
    <property type="entry name" value="Glutamic_endopeptidase"/>
</dbReference>
<organism evidence="2 3">
    <name type="scientific">Rhodamnia argentea</name>
    <dbReference type="NCBI Taxonomy" id="178133"/>
    <lineage>
        <taxon>Eukaryota</taxon>
        <taxon>Viridiplantae</taxon>
        <taxon>Streptophyta</taxon>
        <taxon>Embryophyta</taxon>
        <taxon>Tracheophyta</taxon>
        <taxon>Spermatophyta</taxon>
        <taxon>Magnoliopsida</taxon>
        <taxon>eudicotyledons</taxon>
        <taxon>Gunneridae</taxon>
        <taxon>Pentapetalae</taxon>
        <taxon>rosids</taxon>
        <taxon>malvids</taxon>
        <taxon>Myrtales</taxon>
        <taxon>Myrtaceae</taxon>
        <taxon>Myrtoideae</taxon>
        <taxon>Myrteae</taxon>
        <taxon>Australasian group</taxon>
        <taxon>Rhodamnia</taxon>
    </lineage>
</organism>
<feature type="domain" description="Neprosin PEP catalytic" evidence="1">
    <location>
        <begin position="10"/>
        <end position="245"/>
    </location>
</feature>
<gene>
    <name evidence="3" type="primary">LOC115740582</name>
</gene>
<protein>
    <submittedName>
        <fullName evidence="3">Uncharacterized protein LOC115740582</fullName>
    </submittedName>
</protein>
<name>A0ABM3HBR8_9MYRT</name>
<evidence type="ECO:0000259" key="1">
    <source>
        <dbReference type="PROSITE" id="PS52045"/>
    </source>
</evidence>
<dbReference type="PANTHER" id="PTHR31589:SF232">
    <property type="entry name" value="NEPROSIN DOMAIN-CONTAINING PROTEIN"/>
    <property type="match status" value="1"/>
</dbReference>
<dbReference type="GeneID" id="115740582"/>